<evidence type="ECO:0000259" key="1">
    <source>
        <dbReference type="Pfam" id="PF05598"/>
    </source>
</evidence>
<evidence type="ECO:0000313" key="2">
    <source>
        <dbReference type="EMBL" id="HIZ29760.1"/>
    </source>
</evidence>
<dbReference type="InterPro" id="IPR008490">
    <property type="entry name" value="Transposase_InsH_N"/>
</dbReference>
<dbReference type="EMBL" id="DXBV01000011">
    <property type="protein sequence ID" value="HIZ29760.1"/>
    <property type="molecule type" value="Genomic_DNA"/>
</dbReference>
<organism evidence="2 3">
    <name type="scientific">Candidatus Allofournierella merdipullorum</name>
    <dbReference type="NCBI Taxonomy" id="2838595"/>
    <lineage>
        <taxon>Bacteria</taxon>
        <taxon>Bacillati</taxon>
        <taxon>Bacillota</taxon>
        <taxon>Clostridia</taxon>
        <taxon>Eubacteriales</taxon>
        <taxon>Oscillospiraceae</taxon>
        <taxon>Allofournierella</taxon>
    </lineage>
</organism>
<name>A0A9D2E2V7_9FIRM</name>
<evidence type="ECO:0000313" key="3">
    <source>
        <dbReference type="Proteomes" id="UP000824035"/>
    </source>
</evidence>
<proteinExistence type="predicted"/>
<dbReference type="AlphaFoldDB" id="A0A9D2E2V7"/>
<accession>A0A9D2E2V7</accession>
<comment type="caution">
    <text evidence="2">The sequence shown here is derived from an EMBL/GenBank/DDBJ whole genome shotgun (WGS) entry which is preliminary data.</text>
</comment>
<gene>
    <name evidence="2" type="ORF">H9813_00800</name>
</gene>
<dbReference type="Pfam" id="PF05598">
    <property type="entry name" value="DUF772"/>
    <property type="match status" value="1"/>
</dbReference>
<protein>
    <submittedName>
        <fullName evidence="2">Transposase</fullName>
    </submittedName>
</protein>
<reference evidence="2" key="2">
    <citation type="submission" date="2021-04" db="EMBL/GenBank/DDBJ databases">
        <authorList>
            <person name="Gilroy R."/>
        </authorList>
    </citation>
    <scope>NUCLEOTIDE SEQUENCE</scope>
    <source>
        <strain evidence="2">ChiGjej4B4-18154</strain>
    </source>
</reference>
<sequence>MYEMAQMQLTVYDFVQPFGGALDEENRWVRLAKKIDWLKLEKQYAVHFGKGGAVALPLRMAFGSLVIRAALGLSDRQTVELIRENPYLQYFIGLPAFSGEAPFSARSMAAFRRRIPQSQVTKAVRMFKKISRE</sequence>
<dbReference type="Proteomes" id="UP000824035">
    <property type="component" value="Unassembled WGS sequence"/>
</dbReference>
<reference evidence="2" key="1">
    <citation type="journal article" date="2021" name="PeerJ">
        <title>Extensive microbial diversity within the chicken gut microbiome revealed by metagenomics and culture.</title>
        <authorList>
            <person name="Gilroy R."/>
            <person name="Ravi A."/>
            <person name="Getino M."/>
            <person name="Pursley I."/>
            <person name="Horton D.L."/>
            <person name="Alikhan N.F."/>
            <person name="Baker D."/>
            <person name="Gharbi K."/>
            <person name="Hall N."/>
            <person name="Watson M."/>
            <person name="Adriaenssens E.M."/>
            <person name="Foster-Nyarko E."/>
            <person name="Jarju S."/>
            <person name="Secka A."/>
            <person name="Antonio M."/>
            <person name="Oren A."/>
            <person name="Chaudhuri R.R."/>
            <person name="La Ragione R."/>
            <person name="Hildebrand F."/>
            <person name="Pallen M.J."/>
        </authorList>
    </citation>
    <scope>NUCLEOTIDE SEQUENCE</scope>
    <source>
        <strain evidence="2">ChiGjej4B4-18154</strain>
    </source>
</reference>
<feature type="domain" description="Transposase InsH N-terminal" evidence="1">
    <location>
        <begin position="22"/>
        <end position="114"/>
    </location>
</feature>